<sequence length="418" mass="46866">MNPEDEEGDACTGDIIIHMKYRHALRGWVFVSLGLRCCVCALVIQSTHTLLGRGAMAASHYCALSLSPILSSRYHRYCVVPHSLPPCSALSPPSPRRQQPCLKLGVDDQAPISPSKLHISHEQLLQFERVGHVCVRKLFDSQEMGGLISAVTDAAAREKLNAYRHRVAVLCPGVDPFSLHSIAEAETVIREQGTDELGFLQNFNLHQKSHQVRQWASHPRMLAMVAELLGAQRVRLYQDCLFQKMPGFGVTNWHSDLNMVPLDTNSFLTVWIPLRSLAKTDSSLHFASGSHRDFALAYWQNNQGMANLESRGYPVVDYPCMTLGDVSIHHGWTLHWAPGQPGTGPARAAWTVSYFADGAKVLATRHTRRKLQDEDGWSYQAWRKDLKEGQVARHPLLPVVYPITIDDSKQQRRGTKKK</sequence>
<dbReference type="InParanoid" id="A0A7I4D3E0"/>
<evidence type="ECO:0000313" key="2">
    <source>
        <dbReference type="EnsemblPlants" id="Pp3c26_150V3.2"/>
    </source>
</evidence>
<keyword evidence="3" id="KW-1185">Reference proteome</keyword>
<proteinExistence type="predicted"/>
<reference evidence="2 3" key="2">
    <citation type="journal article" date="2018" name="Plant J.">
        <title>The Physcomitrella patens chromosome-scale assembly reveals moss genome structure and evolution.</title>
        <authorList>
            <person name="Lang D."/>
            <person name="Ullrich K.K."/>
            <person name="Murat F."/>
            <person name="Fuchs J."/>
            <person name="Jenkins J."/>
            <person name="Haas F.B."/>
            <person name="Piednoel M."/>
            <person name="Gundlach H."/>
            <person name="Van Bel M."/>
            <person name="Meyberg R."/>
            <person name="Vives C."/>
            <person name="Morata J."/>
            <person name="Symeonidi A."/>
            <person name="Hiss M."/>
            <person name="Muchero W."/>
            <person name="Kamisugi Y."/>
            <person name="Saleh O."/>
            <person name="Blanc G."/>
            <person name="Decker E.L."/>
            <person name="van Gessel N."/>
            <person name="Grimwood J."/>
            <person name="Hayes R.D."/>
            <person name="Graham S.W."/>
            <person name="Gunter L.E."/>
            <person name="McDaniel S.F."/>
            <person name="Hoernstein S.N.W."/>
            <person name="Larsson A."/>
            <person name="Li F.W."/>
            <person name="Perroud P.F."/>
            <person name="Phillips J."/>
            <person name="Ranjan P."/>
            <person name="Rokshar D.S."/>
            <person name="Rothfels C.J."/>
            <person name="Schneider L."/>
            <person name="Shu S."/>
            <person name="Stevenson D.W."/>
            <person name="Thummler F."/>
            <person name="Tillich M."/>
            <person name="Villarreal Aguilar J.C."/>
            <person name="Widiez T."/>
            <person name="Wong G.K."/>
            <person name="Wymore A."/>
            <person name="Zhang Y."/>
            <person name="Zimmer A.D."/>
            <person name="Quatrano R.S."/>
            <person name="Mayer K.F.X."/>
            <person name="Goodstein D."/>
            <person name="Casacuberta J.M."/>
            <person name="Vandepoele K."/>
            <person name="Reski R."/>
            <person name="Cuming A.C."/>
            <person name="Tuskan G.A."/>
            <person name="Maumus F."/>
            <person name="Salse J."/>
            <person name="Schmutz J."/>
            <person name="Rensing S.A."/>
        </authorList>
    </citation>
    <scope>NUCLEOTIDE SEQUENCE [LARGE SCALE GENOMIC DNA]</scope>
    <source>
        <strain evidence="2 3">cv. Gransden 2004</strain>
    </source>
</reference>
<gene>
    <name evidence="2" type="primary">LOC112277749</name>
</gene>
<accession>A0A7I4D3E0</accession>
<dbReference type="InterPro" id="IPR008775">
    <property type="entry name" value="Phytyl_CoA_dOase-like"/>
</dbReference>
<reference evidence="2" key="3">
    <citation type="submission" date="2020-12" db="UniProtKB">
        <authorList>
            <consortium name="EnsemblPlants"/>
        </authorList>
    </citation>
    <scope>IDENTIFICATION</scope>
</reference>
<comment type="cofactor">
    <cofactor evidence="1">
        <name>Fe cation</name>
        <dbReference type="ChEBI" id="CHEBI:24875"/>
    </cofactor>
</comment>
<dbReference type="PANTHER" id="PTHR20883">
    <property type="entry name" value="PHYTANOYL-COA DIOXYGENASE DOMAIN CONTAINING 1"/>
    <property type="match status" value="1"/>
</dbReference>
<evidence type="ECO:0000256" key="1">
    <source>
        <dbReference type="ARBA" id="ARBA00001962"/>
    </source>
</evidence>
<name>A0A7I4D3E0_PHYPA</name>
<reference evidence="2 3" key="1">
    <citation type="journal article" date="2008" name="Science">
        <title>The Physcomitrella genome reveals evolutionary insights into the conquest of land by plants.</title>
        <authorList>
            <person name="Rensing S."/>
            <person name="Lang D."/>
            <person name="Zimmer A."/>
            <person name="Terry A."/>
            <person name="Salamov A."/>
            <person name="Shapiro H."/>
            <person name="Nishiyama T."/>
            <person name="Perroud P.-F."/>
            <person name="Lindquist E."/>
            <person name="Kamisugi Y."/>
            <person name="Tanahashi T."/>
            <person name="Sakakibara K."/>
            <person name="Fujita T."/>
            <person name="Oishi K."/>
            <person name="Shin-I T."/>
            <person name="Kuroki Y."/>
            <person name="Toyoda A."/>
            <person name="Suzuki Y."/>
            <person name="Hashimoto A."/>
            <person name="Yamaguchi K."/>
            <person name="Sugano A."/>
            <person name="Kohara Y."/>
            <person name="Fujiyama A."/>
            <person name="Anterola A."/>
            <person name="Aoki S."/>
            <person name="Ashton N."/>
            <person name="Barbazuk W.B."/>
            <person name="Barker E."/>
            <person name="Bennetzen J."/>
            <person name="Bezanilla M."/>
            <person name="Blankenship R."/>
            <person name="Cho S.H."/>
            <person name="Dutcher S."/>
            <person name="Estelle M."/>
            <person name="Fawcett J.A."/>
            <person name="Gundlach H."/>
            <person name="Hanada K."/>
            <person name="Heyl A."/>
            <person name="Hicks K.A."/>
            <person name="Hugh J."/>
            <person name="Lohr M."/>
            <person name="Mayer K."/>
            <person name="Melkozernov A."/>
            <person name="Murata T."/>
            <person name="Nelson D."/>
            <person name="Pils B."/>
            <person name="Prigge M."/>
            <person name="Reiss B."/>
            <person name="Renner T."/>
            <person name="Rombauts S."/>
            <person name="Rushton P."/>
            <person name="Sanderfoot A."/>
            <person name="Schween G."/>
            <person name="Shiu S.-H."/>
            <person name="Stueber K."/>
            <person name="Theodoulou F.L."/>
            <person name="Tu H."/>
            <person name="Van de Peer Y."/>
            <person name="Verrier P.J."/>
            <person name="Waters E."/>
            <person name="Wood A."/>
            <person name="Yang L."/>
            <person name="Cove D."/>
            <person name="Cuming A."/>
            <person name="Hasebe M."/>
            <person name="Lucas S."/>
            <person name="Mishler D.B."/>
            <person name="Reski R."/>
            <person name="Grigoriev I."/>
            <person name="Quatrano R.S."/>
            <person name="Boore J.L."/>
        </authorList>
    </citation>
    <scope>NUCLEOTIDE SEQUENCE [LARGE SCALE GENOMIC DNA]</scope>
    <source>
        <strain evidence="2 3">cv. Gransden 2004</strain>
    </source>
</reference>
<evidence type="ECO:0008006" key="4">
    <source>
        <dbReference type="Google" id="ProtNLM"/>
    </source>
</evidence>
<dbReference type="Proteomes" id="UP000006727">
    <property type="component" value="Chromosome 26"/>
</dbReference>
<dbReference type="SUPFAM" id="SSF51197">
    <property type="entry name" value="Clavaminate synthase-like"/>
    <property type="match status" value="1"/>
</dbReference>
<dbReference type="PANTHER" id="PTHR20883:SF49">
    <property type="entry name" value="PHYTANOYL-COA DIOXYGENASE"/>
    <property type="match status" value="1"/>
</dbReference>
<dbReference type="EnsemblPlants" id="Pp3c26_150V3.2">
    <property type="protein sequence ID" value="Pp3c26_150V3.2"/>
    <property type="gene ID" value="Pp3c26_150"/>
</dbReference>
<dbReference type="Pfam" id="PF05721">
    <property type="entry name" value="PhyH"/>
    <property type="match status" value="1"/>
</dbReference>
<dbReference type="AlphaFoldDB" id="A0A7I4D3E0"/>
<protein>
    <recommendedName>
        <fullName evidence="4">Phytanoyl-CoA dioxygenase</fullName>
    </recommendedName>
</protein>
<dbReference type="Gramene" id="Pp3c26_150V3.2">
    <property type="protein sequence ID" value="Pp3c26_150V3.2"/>
    <property type="gene ID" value="Pp3c26_150"/>
</dbReference>
<dbReference type="EMBL" id="ABEU02000026">
    <property type="status" value="NOT_ANNOTATED_CDS"/>
    <property type="molecule type" value="Genomic_DNA"/>
</dbReference>
<dbReference type="Gene3D" id="2.60.120.620">
    <property type="entry name" value="q2cbj1_9rhob like domain"/>
    <property type="match status" value="1"/>
</dbReference>
<evidence type="ECO:0000313" key="3">
    <source>
        <dbReference type="Proteomes" id="UP000006727"/>
    </source>
</evidence>
<organism evidence="2 3">
    <name type="scientific">Physcomitrium patens</name>
    <name type="common">Spreading-leaved earth moss</name>
    <name type="synonym">Physcomitrella patens</name>
    <dbReference type="NCBI Taxonomy" id="3218"/>
    <lineage>
        <taxon>Eukaryota</taxon>
        <taxon>Viridiplantae</taxon>
        <taxon>Streptophyta</taxon>
        <taxon>Embryophyta</taxon>
        <taxon>Bryophyta</taxon>
        <taxon>Bryophytina</taxon>
        <taxon>Bryopsida</taxon>
        <taxon>Funariidae</taxon>
        <taxon>Funariales</taxon>
        <taxon>Funariaceae</taxon>
        <taxon>Physcomitrium</taxon>
    </lineage>
</organism>